<feature type="domain" description="Large ribosomal subunit protein bL12 oligomerization" evidence="5">
    <location>
        <begin position="75"/>
        <end position="114"/>
    </location>
</feature>
<dbReference type="GO" id="GO:1990904">
    <property type="term" value="C:ribonucleoprotein complex"/>
    <property type="evidence" value="ECO:0007669"/>
    <property type="project" value="UniProtKB-KW"/>
</dbReference>
<sequence>MFRQILLSRAARSLVQQSTQGSLASSTRPVLPSSFQRPVAFFGGTSYRRSDELPDDPIDLDKEQVRDIGNENVRALADEILKLNLLEVSHLTEILKKKLNIPDAALMPMGGGGGMMNPTPENDGSTEEKPAAKTEFDLKLEAFDKGQKIKVIKEIRAITELGLKEAKELVESAPVVIKKNVKKEDADALIEKLKTVGAEVVME</sequence>
<gene>
    <name evidence="6" type="ORF">CYMTET_8037</name>
</gene>
<dbReference type="Pfam" id="PF00542">
    <property type="entry name" value="Ribosomal_L12"/>
    <property type="match status" value="1"/>
</dbReference>
<dbReference type="PANTHER" id="PTHR45987:SF4">
    <property type="entry name" value="LARGE RIBOSOMAL SUBUNIT PROTEIN BL12M"/>
    <property type="match status" value="1"/>
</dbReference>
<proteinExistence type="inferred from homology"/>
<organism evidence="6 7">
    <name type="scientific">Cymbomonas tetramitiformis</name>
    <dbReference type="NCBI Taxonomy" id="36881"/>
    <lineage>
        <taxon>Eukaryota</taxon>
        <taxon>Viridiplantae</taxon>
        <taxon>Chlorophyta</taxon>
        <taxon>Pyramimonadophyceae</taxon>
        <taxon>Pyramimonadales</taxon>
        <taxon>Pyramimonadaceae</taxon>
        <taxon>Cymbomonas</taxon>
    </lineage>
</organism>
<reference evidence="6 7" key="1">
    <citation type="journal article" date="2015" name="Genome Biol. Evol.">
        <title>Comparative Genomics of a Bacterivorous Green Alga Reveals Evolutionary Causalities and Consequences of Phago-Mixotrophic Mode of Nutrition.</title>
        <authorList>
            <person name="Burns J.A."/>
            <person name="Paasch A."/>
            <person name="Narechania A."/>
            <person name="Kim E."/>
        </authorList>
    </citation>
    <scope>NUCLEOTIDE SEQUENCE [LARGE SCALE GENOMIC DNA]</scope>
    <source>
        <strain evidence="6 7">PLY_AMNH</strain>
    </source>
</reference>
<accession>A0AAE0GUC1</accession>
<dbReference type="InterPro" id="IPR008932">
    <property type="entry name" value="Ribosomal_bL12_oligo"/>
</dbReference>
<dbReference type="SUPFAM" id="SSF54736">
    <property type="entry name" value="ClpS-like"/>
    <property type="match status" value="1"/>
</dbReference>
<dbReference type="PANTHER" id="PTHR45987">
    <property type="entry name" value="39S RIBOSOMAL PROTEIN L12"/>
    <property type="match status" value="1"/>
</dbReference>
<keyword evidence="7" id="KW-1185">Reference proteome</keyword>
<keyword evidence="3" id="KW-0687">Ribonucleoprotein</keyword>
<dbReference type="Proteomes" id="UP001190700">
    <property type="component" value="Unassembled WGS sequence"/>
</dbReference>
<evidence type="ECO:0000259" key="4">
    <source>
        <dbReference type="Pfam" id="PF00542"/>
    </source>
</evidence>
<dbReference type="EMBL" id="LGRX02002352">
    <property type="protein sequence ID" value="KAK3284307.1"/>
    <property type="molecule type" value="Genomic_DNA"/>
</dbReference>
<dbReference type="InterPro" id="IPR036235">
    <property type="entry name" value="Ribosomal_bL12_oligo_N_sf"/>
</dbReference>
<dbReference type="GO" id="GO:0005737">
    <property type="term" value="C:cytoplasm"/>
    <property type="evidence" value="ECO:0007669"/>
    <property type="project" value="UniProtKB-ARBA"/>
</dbReference>
<dbReference type="InterPro" id="IPR014719">
    <property type="entry name" value="Ribosomal_bL12_C/ClpS-like"/>
</dbReference>
<dbReference type="GO" id="GO:0005840">
    <property type="term" value="C:ribosome"/>
    <property type="evidence" value="ECO:0007669"/>
    <property type="project" value="UniProtKB-KW"/>
</dbReference>
<keyword evidence="2" id="KW-0689">Ribosomal protein</keyword>
<dbReference type="InterPro" id="IPR013823">
    <property type="entry name" value="Ribosomal_bL12_C"/>
</dbReference>
<evidence type="ECO:0000259" key="5">
    <source>
        <dbReference type="Pfam" id="PF16320"/>
    </source>
</evidence>
<dbReference type="Gene3D" id="1.20.5.710">
    <property type="entry name" value="Single helix bin"/>
    <property type="match status" value="1"/>
</dbReference>
<evidence type="ECO:0000313" key="7">
    <source>
        <dbReference type="Proteomes" id="UP001190700"/>
    </source>
</evidence>
<evidence type="ECO:0000313" key="6">
    <source>
        <dbReference type="EMBL" id="KAK3284307.1"/>
    </source>
</evidence>
<comment type="similarity">
    <text evidence="1">Belongs to the bacterial ribosomal protein bL12 family.</text>
</comment>
<comment type="caution">
    <text evidence="6">The sequence shown here is derived from an EMBL/GenBank/DDBJ whole genome shotgun (WGS) entry which is preliminary data.</text>
</comment>
<name>A0AAE0GUC1_9CHLO</name>
<dbReference type="AlphaFoldDB" id="A0AAE0GUC1"/>
<dbReference type="GO" id="GO:0006412">
    <property type="term" value="P:translation"/>
    <property type="evidence" value="ECO:0007669"/>
    <property type="project" value="InterPro"/>
</dbReference>
<dbReference type="GO" id="GO:0003735">
    <property type="term" value="F:structural constituent of ribosome"/>
    <property type="evidence" value="ECO:0007669"/>
    <property type="project" value="InterPro"/>
</dbReference>
<dbReference type="Gene3D" id="3.30.1390.10">
    <property type="match status" value="1"/>
</dbReference>
<dbReference type="InterPro" id="IPR000206">
    <property type="entry name" value="Ribosomal_bL12"/>
</dbReference>
<evidence type="ECO:0000256" key="1">
    <source>
        <dbReference type="ARBA" id="ARBA00007197"/>
    </source>
</evidence>
<dbReference type="GO" id="GO:0003729">
    <property type="term" value="F:mRNA binding"/>
    <property type="evidence" value="ECO:0007669"/>
    <property type="project" value="TreeGrafter"/>
</dbReference>
<evidence type="ECO:0000256" key="3">
    <source>
        <dbReference type="ARBA" id="ARBA00023274"/>
    </source>
</evidence>
<dbReference type="FunFam" id="3.30.1390.10:FF:000001">
    <property type="entry name" value="50S ribosomal protein L7/L12"/>
    <property type="match status" value="1"/>
</dbReference>
<dbReference type="NCBIfam" id="TIGR00855">
    <property type="entry name" value="L12"/>
    <property type="match status" value="1"/>
</dbReference>
<protein>
    <submittedName>
        <fullName evidence="6">Uncharacterized protein</fullName>
    </submittedName>
</protein>
<dbReference type="CDD" id="cd00387">
    <property type="entry name" value="Ribosomal_L7_L12"/>
    <property type="match status" value="1"/>
</dbReference>
<dbReference type="Pfam" id="PF16320">
    <property type="entry name" value="Ribosomal_L12_N"/>
    <property type="match status" value="1"/>
</dbReference>
<evidence type="ECO:0000256" key="2">
    <source>
        <dbReference type="ARBA" id="ARBA00022980"/>
    </source>
</evidence>
<dbReference type="SUPFAM" id="SSF48300">
    <property type="entry name" value="Ribosomal protein L7/12, oligomerisation (N-terminal) domain"/>
    <property type="match status" value="1"/>
</dbReference>
<feature type="domain" description="Large ribosomal subunit protein bL12 C-terminal" evidence="4">
    <location>
        <begin position="136"/>
        <end position="201"/>
    </location>
</feature>
<dbReference type="HAMAP" id="MF_00368">
    <property type="entry name" value="Ribosomal_bL12"/>
    <property type="match status" value="1"/>
</dbReference>